<dbReference type="InterPro" id="IPR006860">
    <property type="entry name" value="FecR"/>
</dbReference>
<dbReference type="Pfam" id="PF04773">
    <property type="entry name" value="FecR"/>
    <property type="match status" value="1"/>
</dbReference>
<proteinExistence type="predicted"/>
<dbReference type="Gene3D" id="2.60.120.1440">
    <property type="match status" value="1"/>
</dbReference>
<dbReference type="Proteomes" id="UP000229227">
    <property type="component" value="Unassembled WGS sequence"/>
</dbReference>
<evidence type="ECO:0000313" key="4">
    <source>
        <dbReference type="Proteomes" id="UP000229227"/>
    </source>
</evidence>
<protein>
    <recommendedName>
        <fullName evidence="2">FecR protein domain-containing protein</fullName>
    </recommendedName>
</protein>
<gene>
    <name evidence="3" type="ORF">COS91_06355</name>
</gene>
<dbReference type="EMBL" id="PEWN01000104">
    <property type="protein sequence ID" value="PIU51072.1"/>
    <property type="molecule type" value="Genomic_DNA"/>
</dbReference>
<sequence length="496" mass="54871">MRKNYRKWASYVGCIIGILVFGTVSIASARVAVITTVKGMVEVQKAGEPAWKPAAAKMELKINDKVQTKNGAMCELTLDDGSLIKLRENSTLEINDLSEDKEAKKKSSIFKLLLGKLWAKVEHQEGSKFNIVTPTAVAGVRGTEFAIIVQRDGASDILVFKGKIEVKSLREEIGEIRVVLVEEGKALGIKPGEFGLPRDLTPQEKGDWQKFIESKARIEIKLTEEERKEIRSEVAELRQELREHRLFGLEVKKSDFAAGRSMKDHNKVLVRVEQRIYRPSGDSIRFLNLNMRGTPSPQNLQYYQADWGFSGEIPSSLIGAIIAIAADKVTLTRAESLWANAAPGVVKRDYFLQKWNNTNLTDGYAEINDKEIKFDTTNAPSTTQSSTGEMSWSTTFNLEGSGSIKMENWVINNEGKVLTANDFAGKNPYDMLRKDVGFEIAWNLSGATLVGGGAIAMKNGGVIDIVFIPDIIFVMADAAMNELRNLASVGNLTFGQ</sequence>
<evidence type="ECO:0000259" key="2">
    <source>
        <dbReference type="Pfam" id="PF04773"/>
    </source>
</evidence>
<accession>A0A2M6ZFC2</accession>
<organism evidence="3 4">
    <name type="scientific">Candidatus Desantisbacteria bacterium CG07_land_8_20_14_0_80_39_15</name>
    <dbReference type="NCBI Taxonomy" id="1974549"/>
    <lineage>
        <taxon>Bacteria</taxon>
        <taxon>Candidatus Desantisiibacteriota</taxon>
    </lineage>
</organism>
<dbReference type="AlphaFoldDB" id="A0A2M6ZFC2"/>
<evidence type="ECO:0000256" key="1">
    <source>
        <dbReference type="SAM" id="Coils"/>
    </source>
</evidence>
<feature type="coiled-coil region" evidence="1">
    <location>
        <begin position="213"/>
        <end position="247"/>
    </location>
</feature>
<reference evidence="4" key="1">
    <citation type="submission" date="2017-09" db="EMBL/GenBank/DDBJ databases">
        <title>Depth-based differentiation of microbial function through sediment-hosted aquifers and enrichment of novel symbionts in the deep terrestrial subsurface.</title>
        <authorList>
            <person name="Probst A.J."/>
            <person name="Ladd B."/>
            <person name="Jarett J.K."/>
            <person name="Geller-Mcgrath D.E."/>
            <person name="Sieber C.M.K."/>
            <person name="Emerson J.B."/>
            <person name="Anantharaman K."/>
            <person name="Thomas B.C."/>
            <person name="Malmstrom R."/>
            <person name="Stieglmeier M."/>
            <person name="Klingl A."/>
            <person name="Woyke T."/>
            <person name="Ryan C.M."/>
            <person name="Banfield J.F."/>
        </authorList>
    </citation>
    <scope>NUCLEOTIDE SEQUENCE [LARGE SCALE GENOMIC DNA]</scope>
</reference>
<name>A0A2M6ZFC2_9BACT</name>
<feature type="domain" description="FecR protein" evidence="2">
    <location>
        <begin position="64"/>
        <end position="165"/>
    </location>
</feature>
<evidence type="ECO:0000313" key="3">
    <source>
        <dbReference type="EMBL" id="PIU51072.1"/>
    </source>
</evidence>
<comment type="caution">
    <text evidence="3">The sequence shown here is derived from an EMBL/GenBank/DDBJ whole genome shotgun (WGS) entry which is preliminary data.</text>
</comment>
<keyword evidence="1" id="KW-0175">Coiled coil</keyword>
<dbReference type="PANTHER" id="PTHR38731">
    <property type="entry name" value="LIPL45-RELATED LIPOPROTEIN-RELATED"/>
    <property type="match status" value="1"/>
</dbReference>
<dbReference type="PANTHER" id="PTHR38731:SF1">
    <property type="entry name" value="FECR PROTEIN DOMAIN-CONTAINING PROTEIN"/>
    <property type="match status" value="1"/>
</dbReference>